<dbReference type="HOGENOM" id="CLU_1786601_0_0_1"/>
<proteinExistence type="predicted"/>
<comment type="caution">
    <text evidence="1">The sequence shown here is derived from an EMBL/GenBank/DDBJ whole genome shotgun (WGS) entry which is preliminary data.</text>
</comment>
<dbReference type="OrthoDB" id="3549294at2759"/>
<evidence type="ECO:0000313" key="2">
    <source>
        <dbReference type="Proteomes" id="UP000019478"/>
    </source>
</evidence>
<dbReference type="RefSeq" id="XP_007734437.1">
    <property type="nucleotide sequence ID" value="XM_007736247.1"/>
</dbReference>
<protein>
    <submittedName>
        <fullName evidence="1">Uncharacterized protein</fullName>
    </submittedName>
</protein>
<name>W9YJ52_9EURO</name>
<keyword evidence="2" id="KW-1185">Reference proteome</keyword>
<evidence type="ECO:0000313" key="1">
    <source>
        <dbReference type="EMBL" id="EXJ82314.1"/>
    </source>
</evidence>
<dbReference type="AlphaFoldDB" id="W9YJ52"/>
<dbReference type="GeneID" id="19170237"/>
<accession>W9YJ52</accession>
<gene>
    <name evidence="1" type="ORF">A1O3_06127</name>
</gene>
<dbReference type="EMBL" id="AMGY01000005">
    <property type="protein sequence ID" value="EXJ82314.1"/>
    <property type="molecule type" value="Genomic_DNA"/>
</dbReference>
<organism evidence="1 2">
    <name type="scientific">Capronia epimyces CBS 606.96</name>
    <dbReference type="NCBI Taxonomy" id="1182542"/>
    <lineage>
        <taxon>Eukaryota</taxon>
        <taxon>Fungi</taxon>
        <taxon>Dikarya</taxon>
        <taxon>Ascomycota</taxon>
        <taxon>Pezizomycotina</taxon>
        <taxon>Eurotiomycetes</taxon>
        <taxon>Chaetothyriomycetidae</taxon>
        <taxon>Chaetothyriales</taxon>
        <taxon>Herpotrichiellaceae</taxon>
        <taxon>Capronia</taxon>
    </lineage>
</organism>
<sequence>MADSVDDADAVRAKAQVTGNLFANSVFTWSSYAALANGEGLSPAACLDLPGMLGHGPAFLDFRQGSTLSQSKPMQVKYDDVGKAWVTKNATWRTTNGECDLPNKVIPQDLLLGIPTPSSLFSGQMIDFGTGLVRKPSTGPPLETA</sequence>
<reference evidence="1 2" key="1">
    <citation type="submission" date="2013-03" db="EMBL/GenBank/DDBJ databases">
        <title>The Genome Sequence of Capronia epimyces CBS 606.96.</title>
        <authorList>
            <consortium name="The Broad Institute Genomics Platform"/>
            <person name="Cuomo C."/>
            <person name="de Hoog S."/>
            <person name="Gorbushina A."/>
            <person name="Walker B."/>
            <person name="Young S.K."/>
            <person name="Zeng Q."/>
            <person name="Gargeya S."/>
            <person name="Fitzgerald M."/>
            <person name="Haas B."/>
            <person name="Abouelleil A."/>
            <person name="Allen A.W."/>
            <person name="Alvarado L."/>
            <person name="Arachchi H.M."/>
            <person name="Berlin A.M."/>
            <person name="Chapman S.B."/>
            <person name="Gainer-Dewar J."/>
            <person name="Goldberg J."/>
            <person name="Griggs A."/>
            <person name="Gujja S."/>
            <person name="Hansen M."/>
            <person name="Howarth C."/>
            <person name="Imamovic A."/>
            <person name="Ireland A."/>
            <person name="Larimer J."/>
            <person name="McCowan C."/>
            <person name="Murphy C."/>
            <person name="Pearson M."/>
            <person name="Poon T.W."/>
            <person name="Priest M."/>
            <person name="Roberts A."/>
            <person name="Saif S."/>
            <person name="Shea T."/>
            <person name="Sisk P."/>
            <person name="Sykes S."/>
            <person name="Wortman J."/>
            <person name="Nusbaum C."/>
            <person name="Birren B."/>
        </authorList>
    </citation>
    <scope>NUCLEOTIDE SEQUENCE [LARGE SCALE GENOMIC DNA]</scope>
    <source>
        <strain evidence="1 2">CBS 606.96</strain>
    </source>
</reference>
<dbReference type="Proteomes" id="UP000019478">
    <property type="component" value="Unassembled WGS sequence"/>
</dbReference>